<dbReference type="SUPFAM" id="SSF140931">
    <property type="entry name" value="Fic-like"/>
    <property type="match status" value="1"/>
</dbReference>
<dbReference type="STRING" id="1797291.A2V47_00660"/>
<dbReference type="InterPro" id="IPR036597">
    <property type="entry name" value="Fido-like_dom_sf"/>
</dbReference>
<dbReference type="Pfam" id="PF13784">
    <property type="entry name" value="Fic_N"/>
    <property type="match status" value="1"/>
</dbReference>
<feature type="binding site" evidence="3">
    <location>
        <begin position="211"/>
        <end position="218"/>
    </location>
    <ligand>
        <name>ATP</name>
        <dbReference type="ChEBI" id="CHEBI:30616"/>
    </ligand>
</feature>
<reference evidence="5 6" key="1">
    <citation type="journal article" date="2016" name="Nat. Commun.">
        <title>Thousands of microbial genomes shed light on interconnected biogeochemical processes in an aquifer system.</title>
        <authorList>
            <person name="Anantharaman K."/>
            <person name="Brown C.T."/>
            <person name="Hug L.A."/>
            <person name="Sharon I."/>
            <person name="Castelle C.J."/>
            <person name="Probst A.J."/>
            <person name="Thomas B.C."/>
            <person name="Singh A."/>
            <person name="Wilkins M.J."/>
            <person name="Karaoz U."/>
            <person name="Brodie E.L."/>
            <person name="Williams K.H."/>
            <person name="Hubbard S.S."/>
            <person name="Banfield J.F."/>
        </authorList>
    </citation>
    <scope>NUCLEOTIDE SEQUENCE [LARGE SCALE GENOMIC DNA]</scope>
</reference>
<evidence type="ECO:0000313" key="6">
    <source>
        <dbReference type="Proteomes" id="UP000177701"/>
    </source>
</evidence>
<accession>A0A1F5A5G6</accession>
<dbReference type="PIRSF" id="PIRSF038925">
    <property type="entry name" value="AMP-prot_trans"/>
    <property type="match status" value="1"/>
</dbReference>
<dbReference type="InterPro" id="IPR040198">
    <property type="entry name" value="Fido_containing"/>
</dbReference>
<proteinExistence type="predicted"/>
<dbReference type="AlphaFoldDB" id="A0A1F5A5G6"/>
<feature type="binding site" evidence="1">
    <location>
        <position position="75"/>
    </location>
    <ligand>
        <name>ATP</name>
        <dbReference type="ChEBI" id="CHEBI:30616"/>
    </ligand>
</feature>
<evidence type="ECO:0000256" key="1">
    <source>
        <dbReference type="PIRSR" id="PIRSR038925-1"/>
    </source>
</evidence>
<evidence type="ECO:0000313" key="5">
    <source>
        <dbReference type="EMBL" id="OGD13785.1"/>
    </source>
</evidence>
<dbReference type="Pfam" id="PF02661">
    <property type="entry name" value="Fic"/>
    <property type="match status" value="1"/>
</dbReference>
<feature type="binding site" evidence="3">
    <location>
        <begin position="249"/>
        <end position="250"/>
    </location>
    <ligand>
        <name>ATP</name>
        <dbReference type="ChEBI" id="CHEBI:30616"/>
    </ligand>
</feature>
<dbReference type="Proteomes" id="UP000177701">
    <property type="component" value="Unassembled WGS sequence"/>
</dbReference>
<feature type="binding site" evidence="1">
    <location>
        <position position="249"/>
    </location>
    <ligand>
        <name>ATP</name>
        <dbReference type="ChEBI" id="CHEBI:30616"/>
    </ligand>
</feature>
<evidence type="ECO:0000259" key="4">
    <source>
        <dbReference type="PROSITE" id="PS51459"/>
    </source>
</evidence>
<dbReference type="PANTHER" id="PTHR13504:SF38">
    <property type="entry name" value="FIDO DOMAIN-CONTAINING PROTEIN"/>
    <property type="match status" value="1"/>
</dbReference>
<feature type="active site" evidence="2">
    <location>
        <position position="207"/>
    </location>
</feature>
<organism evidence="5 6">
    <name type="scientific">Candidatus Sediminicultor quintus</name>
    <dbReference type="NCBI Taxonomy" id="1797291"/>
    <lineage>
        <taxon>Bacteria</taxon>
        <taxon>Pseudomonadati</taxon>
        <taxon>Atribacterota</taxon>
        <taxon>Candidatus Phoenicimicrobiia</taxon>
        <taxon>Candidatus Pheonicimicrobiales</taxon>
        <taxon>Candidatus Phoenicimicrobiaceae</taxon>
        <taxon>Candidatus Sediminicultor</taxon>
    </lineage>
</organism>
<dbReference type="InterPro" id="IPR025758">
    <property type="entry name" value="Fic/DOC_N"/>
</dbReference>
<dbReference type="EMBL" id="MEYH01000100">
    <property type="protein sequence ID" value="OGD13785.1"/>
    <property type="molecule type" value="Genomic_DNA"/>
</dbReference>
<evidence type="ECO:0000256" key="3">
    <source>
        <dbReference type="PIRSR" id="PIRSR640198-2"/>
    </source>
</evidence>
<protein>
    <submittedName>
        <fullName evidence="5">Cell filamentation protein Fic</fullName>
    </submittedName>
</protein>
<feature type="binding site" evidence="1">
    <location>
        <position position="207"/>
    </location>
    <ligand>
        <name>ATP</name>
        <dbReference type="ChEBI" id="CHEBI:30616"/>
    </ligand>
</feature>
<feature type="binding site" evidence="1">
    <location>
        <begin position="212"/>
        <end position="218"/>
    </location>
    <ligand>
        <name>ATP</name>
        <dbReference type="ChEBI" id="CHEBI:30616"/>
    </ligand>
</feature>
<gene>
    <name evidence="5" type="ORF">A2V47_00660</name>
</gene>
<dbReference type="GO" id="GO:0005524">
    <property type="term" value="F:ATP binding"/>
    <property type="evidence" value="ECO:0007669"/>
    <property type="project" value="UniProtKB-KW"/>
</dbReference>
<dbReference type="InterPro" id="IPR003812">
    <property type="entry name" value="Fido"/>
</dbReference>
<comment type="caution">
    <text evidence="5">The sequence shown here is derived from an EMBL/GenBank/DDBJ whole genome shotgun (WGS) entry which is preliminary data.</text>
</comment>
<evidence type="ECO:0000256" key="2">
    <source>
        <dbReference type="PIRSR" id="PIRSR640198-1"/>
    </source>
</evidence>
<dbReference type="PANTHER" id="PTHR13504">
    <property type="entry name" value="FIDO DOMAIN-CONTAINING PROTEIN DDB_G0283145"/>
    <property type="match status" value="1"/>
</dbReference>
<feature type="domain" description="Fido" evidence="4">
    <location>
        <begin position="121"/>
        <end position="271"/>
    </location>
</feature>
<keyword evidence="1" id="KW-0067">ATP-binding</keyword>
<dbReference type="Gene3D" id="1.10.3290.10">
    <property type="entry name" value="Fido-like domain"/>
    <property type="match status" value="1"/>
</dbReference>
<dbReference type="PROSITE" id="PS51459">
    <property type="entry name" value="FIDO"/>
    <property type="match status" value="1"/>
</dbReference>
<name>A0A1F5A5G6_9BACT</name>
<dbReference type="InterPro" id="IPR026287">
    <property type="entry name" value="SoFic-like"/>
</dbReference>
<sequence>MFQAGNYKQQYEYKSFSPSFINQYFEWNDKQINLQLEEAMRHLGELNAYSTLVPNVELFIKMHVAKEATTSSRIEGTLTEIDEVILPEKEIRPEKRDDWLEVQNYIKALNFAVKGLEKLPISMRLIKETHQVLLSGVRGKYKLPGEIRRSQNWIGGSSLKDAFFIPPHYEELPELLTDLEKFWHNRKLCIPHLIKIAMTHYQFETIHPFLDGNGRIGRLLIILQLIDLKILQKPTLYLSDFFERHKGAYYDSLTMARTSNNLEQWVKFFLTGVIDTAKNGKETLKSIVGLCKQYEDKIVSLGRKIPIAQKLLLSLFSNPVISINQASEYLEIGFAAASRLIADFQRLGLLKEVTGLSRNRLYVLSEYITLFK</sequence>
<keyword evidence="1" id="KW-0547">Nucleotide-binding</keyword>